<dbReference type="EMBL" id="JBHSQO010000063">
    <property type="protein sequence ID" value="MFC6094429.1"/>
    <property type="molecule type" value="Genomic_DNA"/>
</dbReference>
<dbReference type="SMART" id="SM00458">
    <property type="entry name" value="RICIN"/>
    <property type="match status" value="1"/>
</dbReference>
<dbReference type="InterPro" id="IPR035992">
    <property type="entry name" value="Ricin_B-like_lectins"/>
</dbReference>
<evidence type="ECO:0000259" key="2">
    <source>
        <dbReference type="SMART" id="SM00458"/>
    </source>
</evidence>
<reference evidence="4" key="1">
    <citation type="journal article" date="2019" name="Int. J. Syst. Evol. Microbiol.">
        <title>The Global Catalogue of Microorganisms (GCM) 10K type strain sequencing project: providing services to taxonomists for standard genome sequencing and annotation.</title>
        <authorList>
            <consortium name="The Broad Institute Genomics Platform"/>
            <consortium name="The Broad Institute Genome Sequencing Center for Infectious Disease"/>
            <person name="Wu L."/>
            <person name="Ma J."/>
        </authorList>
    </citation>
    <scope>NUCLEOTIDE SEQUENCE [LARGE SCALE GENOMIC DNA]</scope>
    <source>
        <strain evidence="4">CGMCC 4.7246</strain>
    </source>
</reference>
<dbReference type="Proteomes" id="UP001596220">
    <property type="component" value="Unassembled WGS sequence"/>
</dbReference>
<organism evidence="3 4">
    <name type="scientific">Saccharothrix lopnurensis</name>
    <dbReference type="NCBI Taxonomy" id="1670621"/>
    <lineage>
        <taxon>Bacteria</taxon>
        <taxon>Bacillati</taxon>
        <taxon>Actinomycetota</taxon>
        <taxon>Actinomycetes</taxon>
        <taxon>Pseudonocardiales</taxon>
        <taxon>Pseudonocardiaceae</taxon>
        <taxon>Saccharothrix</taxon>
    </lineage>
</organism>
<dbReference type="Gene3D" id="2.80.10.50">
    <property type="match status" value="1"/>
</dbReference>
<accession>A0ABW1PGE3</accession>
<name>A0ABW1PGE3_9PSEU</name>
<keyword evidence="4" id="KW-1185">Reference proteome</keyword>
<feature type="domain" description="Ricin B lectin" evidence="2">
    <location>
        <begin position="31"/>
        <end position="157"/>
    </location>
</feature>
<dbReference type="InterPro" id="IPR000772">
    <property type="entry name" value="Ricin_B_lectin"/>
</dbReference>
<dbReference type="PROSITE" id="PS50231">
    <property type="entry name" value="RICIN_B_LECTIN"/>
    <property type="match status" value="1"/>
</dbReference>
<evidence type="ECO:0000313" key="3">
    <source>
        <dbReference type="EMBL" id="MFC6094429.1"/>
    </source>
</evidence>
<feature type="signal peptide" evidence="1">
    <location>
        <begin position="1"/>
        <end position="24"/>
    </location>
</feature>
<evidence type="ECO:0000256" key="1">
    <source>
        <dbReference type="SAM" id="SignalP"/>
    </source>
</evidence>
<feature type="chain" id="PRO_5046911314" evidence="1">
    <location>
        <begin position="25"/>
        <end position="158"/>
    </location>
</feature>
<dbReference type="RefSeq" id="WP_380642669.1">
    <property type="nucleotide sequence ID" value="NZ_JBHSQO010000063.1"/>
</dbReference>
<gene>
    <name evidence="3" type="ORF">ACFP3R_34625</name>
</gene>
<dbReference type="Pfam" id="PF00652">
    <property type="entry name" value="Ricin_B_lectin"/>
    <property type="match status" value="1"/>
</dbReference>
<proteinExistence type="predicted"/>
<protein>
    <submittedName>
        <fullName evidence="3">Ricin-type beta-trefoil lectin domain protein</fullName>
    </submittedName>
</protein>
<sequence>MTLGRILAAAVAASALLAAPIANAAQPDTRQDEWVIRSDTRVDDVWDQTNWAWDPDFPVIPHPYHGENNQKWYIADDGTIKSKAYGWCVTSISGRLAGRDCDGSAEQRWVGGSYDGYRTWLFELGDTDHCVTHNGVYKELVLAPCEPGRADQRWIIGE</sequence>
<comment type="caution">
    <text evidence="3">The sequence shown here is derived from an EMBL/GenBank/DDBJ whole genome shotgun (WGS) entry which is preliminary data.</text>
</comment>
<keyword evidence="1" id="KW-0732">Signal</keyword>
<dbReference type="SUPFAM" id="SSF50370">
    <property type="entry name" value="Ricin B-like lectins"/>
    <property type="match status" value="1"/>
</dbReference>
<evidence type="ECO:0000313" key="4">
    <source>
        <dbReference type="Proteomes" id="UP001596220"/>
    </source>
</evidence>